<dbReference type="Proteomes" id="UP000231279">
    <property type="component" value="Unassembled WGS sequence"/>
</dbReference>
<keyword evidence="2" id="KW-1185">Reference proteome</keyword>
<reference evidence="2" key="1">
    <citation type="journal article" date="2018" name="Gigascience">
        <title>Genome assembly of the Pink Ipe (Handroanthus impetiginosus, Bignoniaceae), a highly valued, ecologically keystone Neotropical timber forest tree.</title>
        <authorList>
            <person name="Silva-Junior O.B."/>
            <person name="Grattapaglia D."/>
            <person name="Novaes E."/>
            <person name="Collevatti R.G."/>
        </authorList>
    </citation>
    <scope>NUCLEOTIDE SEQUENCE [LARGE SCALE GENOMIC DNA]</scope>
    <source>
        <strain evidence="2">cv. UFG-1</strain>
    </source>
</reference>
<evidence type="ECO:0000313" key="2">
    <source>
        <dbReference type="Proteomes" id="UP000231279"/>
    </source>
</evidence>
<dbReference type="AlphaFoldDB" id="A0A2G9HGU8"/>
<comment type="caution">
    <text evidence="1">The sequence shown here is derived from an EMBL/GenBank/DDBJ whole genome shotgun (WGS) entry which is preliminary data.</text>
</comment>
<name>A0A2G9HGU8_9LAMI</name>
<protein>
    <submittedName>
        <fullName evidence="1">Uncharacterized protein</fullName>
    </submittedName>
</protein>
<gene>
    <name evidence="1" type="ORF">CDL12_10688</name>
</gene>
<sequence length="57" mass="6709">MRRETRVRITKSQISEAPPFSHYCHMFFAFRIQQEQWLNVNLLGESRHTSTVGDASI</sequence>
<dbReference type="EMBL" id="NKXS01001817">
    <property type="protein sequence ID" value="PIN16663.1"/>
    <property type="molecule type" value="Genomic_DNA"/>
</dbReference>
<accession>A0A2G9HGU8</accession>
<organism evidence="1 2">
    <name type="scientific">Handroanthus impetiginosus</name>
    <dbReference type="NCBI Taxonomy" id="429701"/>
    <lineage>
        <taxon>Eukaryota</taxon>
        <taxon>Viridiplantae</taxon>
        <taxon>Streptophyta</taxon>
        <taxon>Embryophyta</taxon>
        <taxon>Tracheophyta</taxon>
        <taxon>Spermatophyta</taxon>
        <taxon>Magnoliopsida</taxon>
        <taxon>eudicotyledons</taxon>
        <taxon>Gunneridae</taxon>
        <taxon>Pentapetalae</taxon>
        <taxon>asterids</taxon>
        <taxon>lamiids</taxon>
        <taxon>Lamiales</taxon>
        <taxon>Bignoniaceae</taxon>
        <taxon>Crescentiina</taxon>
        <taxon>Tabebuia alliance</taxon>
        <taxon>Handroanthus</taxon>
    </lineage>
</organism>
<proteinExistence type="predicted"/>
<evidence type="ECO:0000313" key="1">
    <source>
        <dbReference type="EMBL" id="PIN16663.1"/>
    </source>
</evidence>